<comment type="caution">
    <text evidence="1">The sequence shown here is derived from an EMBL/GenBank/DDBJ whole genome shotgun (WGS) entry which is preliminary data.</text>
</comment>
<accession>A0ABR2ARE9</accession>
<name>A0ABR2ARE9_9ROSI</name>
<dbReference type="EMBL" id="JBBPBM010000363">
    <property type="protein sequence ID" value="KAK8496589.1"/>
    <property type="molecule type" value="Genomic_DNA"/>
</dbReference>
<sequence length="83" mass="9254">MAHQRLRAVGDQGQAQVLVSLQKVVALTHASLSISSDASPWREIAVVWEREISDMKPAKLAYDQWRTLGALAKIKIKTVRQDS</sequence>
<evidence type="ECO:0000313" key="1">
    <source>
        <dbReference type="EMBL" id="KAK8496589.1"/>
    </source>
</evidence>
<protein>
    <submittedName>
        <fullName evidence="1">Uncharacterized protein</fullName>
    </submittedName>
</protein>
<gene>
    <name evidence="1" type="ORF">V6N12_003522</name>
</gene>
<proteinExistence type="predicted"/>
<evidence type="ECO:0000313" key="2">
    <source>
        <dbReference type="Proteomes" id="UP001472677"/>
    </source>
</evidence>
<reference evidence="1 2" key="1">
    <citation type="journal article" date="2024" name="G3 (Bethesda)">
        <title>Genome assembly of Hibiscus sabdariffa L. provides insights into metabolisms of medicinal natural products.</title>
        <authorList>
            <person name="Kim T."/>
        </authorList>
    </citation>
    <scope>NUCLEOTIDE SEQUENCE [LARGE SCALE GENOMIC DNA]</scope>
    <source>
        <strain evidence="1">TK-2024</strain>
        <tissue evidence="1">Old leaves</tissue>
    </source>
</reference>
<dbReference type="Proteomes" id="UP001472677">
    <property type="component" value="Unassembled WGS sequence"/>
</dbReference>
<keyword evidence="2" id="KW-1185">Reference proteome</keyword>
<organism evidence="1 2">
    <name type="scientific">Hibiscus sabdariffa</name>
    <name type="common">roselle</name>
    <dbReference type="NCBI Taxonomy" id="183260"/>
    <lineage>
        <taxon>Eukaryota</taxon>
        <taxon>Viridiplantae</taxon>
        <taxon>Streptophyta</taxon>
        <taxon>Embryophyta</taxon>
        <taxon>Tracheophyta</taxon>
        <taxon>Spermatophyta</taxon>
        <taxon>Magnoliopsida</taxon>
        <taxon>eudicotyledons</taxon>
        <taxon>Gunneridae</taxon>
        <taxon>Pentapetalae</taxon>
        <taxon>rosids</taxon>
        <taxon>malvids</taxon>
        <taxon>Malvales</taxon>
        <taxon>Malvaceae</taxon>
        <taxon>Malvoideae</taxon>
        <taxon>Hibiscus</taxon>
    </lineage>
</organism>